<accession>A0AAJ5PVM2</accession>
<dbReference type="PANTHER" id="PTHR10695:SF46">
    <property type="entry name" value="BIFUNCTIONAL COENZYME A SYNTHASE-RELATED"/>
    <property type="match status" value="1"/>
</dbReference>
<dbReference type="PANTHER" id="PTHR10695">
    <property type="entry name" value="DEPHOSPHO-COA KINASE-RELATED"/>
    <property type="match status" value="1"/>
</dbReference>
<evidence type="ECO:0000313" key="7">
    <source>
        <dbReference type="EMBL" id="WAI19147.1"/>
    </source>
</evidence>
<comment type="pathway">
    <text evidence="5">Cofactor biosynthesis; coenzyme A biosynthesis; CoA from (R)-pantothenate: step 5/5.</text>
</comment>
<evidence type="ECO:0000256" key="2">
    <source>
        <dbReference type="ARBA" id="ARBA00022741"/>
    </source>
</evidence>
<evidence type="ECO:0000256" key="1">
    <source>
        <dbReference type="ARBA" id="ARBA00009018"/>
    </source>
</evidence>
<comment type="function">
    <text evidence="5">Catalyzes the phosphorylation of the 3'-hydroxyl group of dephosphocoenzyme A to form coenzyme A.</text>
</comment>
<proteinExistence type="inferred from homology"/>
<dbReference type="InterPro" id="IPR001977">
    <property type="entry name" value="Depp_CoAkinase"/>
</dbReference>
<evidence type="ECO:0000256" key="4">
    <source>
        <dbReference type="ARBA" id="ARBA00022993"/>
    </source>
</evidence>
<dbReference type="Gene3D" id="3.40.50.300">
    <property type="entry name" value="P-loop containing nucleotide triphosphate hydrolases"/>
    <property type="match status" value="1"/>
</dbReference>
<dbReference type="Pfam" id="PF01121">
    <property type="entry name" value="CoaE"/>
    <property type="match status" value="1"/>
</dbReference>
<dbReference type="AlphaFoldDB" id="A0AAJ5PVM2"/>
<dbReference type="EC" id="2.7.1.24" evidence="5 6"/>
<keyword evidence="5" id="KW-0963">Cytoplasm</keyword>
<name>A0AAJ5PVM2_9GAMM</name>
<dbReference type="EMBL" id="CP113406">
    <property type="protein sequence ID" value="WAI19147.1"/>
    <property type="molecule type" value="Genomic_DNA"/>
</dbReference>
<comment type="catalytic activity">
    <reaction evidence="5">
        <text>3'-dephospho-CoA + ATP = ADP + CoA + H(+)</text>
        <dbReference type="Rhea" id="RHEA:18245"/>
        <dbReference type="ChEBI" id="CHEBI:15378"/>
        <dbReference type="ChEBI" id="CHEBI:30616"/>
        <dbReference type="ChEBI" id="CHEBI:57287"/>
        <dbReference type="ChEBI" id="CHEBI:57328"/>
        <dbReference type="ChEBI" id="CHEBI:456216"/>
        <dbReference type="EC" id="2.7.1.24"/>
    </reaction>
</comment>
<dbReference type="CDD" id="cd02022">
    <property type="entry name" value="DPCK"/>
    <property type="match status" value="1"/>
</dbReference>
<keyword evidence="4 5" id="KW-0173">Coenzyme A biosynthesis</keyword>
<dbReference type="SUPFAM" id="SSF52540">
    <property type="entry name" value="P-loop containing nucleoside triphosphate hydrolases"/>
    <property type="match status" value="1"/>
</dbReference>
<dbReference type="Proteomes" id="UP001163440">
    <property type="component" value="Chromosome"/>
</dbReference>
<evidence type="ECO:0000313" key="8">
    <source>
        <dbReference type="Proteomes" id="UP001163440"/>
    </source>
</evidence>
<keyword evidence="2 5" id="KW-0547">Nucleotide-binding</keyword>
<organism evidence="7 8">
    <name type="scientific">Buchnera aphidicola</name>
    <name type="common">Brevicoryne brassicae</name>
    <dbReference type="NCBI Taxonomy" id="911343"/>
    <lineage>
        <taxon>Bacteria</taxon>
        <taxon>Pseudomonadati</taxon>
        <taxon>Pseudomonadota</taxon>
        <taxon>Gammaproteobacteria</taxon>
        <taxon>Enterobacterales</taxon>
        <taxon>Erwiniaceae</taxon>
        <taxon>Buchnera</taxon>
    </lineage>
</organism>
<feature type="binding site" evidence="5">
    <location>
        <begin position="12"/>
        <end position="17"/>
    </location>
    <ligand>
        <name>ATP</name>
        <dbReference type="ChEBI" id="CHEBI:30616"/>
    </ligand>
</feature>
<dbReference type="PROSITE" id="PS51219">
    <property type="entry name" value="DPCK"/>
    <property type="match status" value="1"/>
</dbReference>
<dbReference type="NCBIfam" id="TIGR00152">
    <property type="entry name" value="dephospho-CoA kinase"/>
    <property type="match status" value="1"/>
</dbReference>
<keyword evidence="5 7" id="KW-0808">Transferase</keyword>
<keyword evidence="3 5" id="KW-0067">ATP-binding</keyword>
<evidence type="ECO:0000256" key="3">
    <source>
        <dbReference type="ARBA" id="ARBA00022840"/>
    </source>
</evidence>
<gene>
    <name evidence="5 7" type="primary">coaE</name>
    <name evidence="7" type="ORF">OW720_01040</name>
</gene>
<evidence type="ECO:0000256" key="5">
    <source>
        <dbReference type="HAMAP-Rule" id="MF_00376"/>
    </source>
</evidence>
<dbReference type="InterPro" id="IPR027417">
    <property type="entry name" value="P-loop_NTPase"/>
</dbReference>
<dbReference type="GO" id="GO:0004140">
    <property type="term" value="F:dephospho-CoA kinase activity"/>
    <property type="evidence" value="ECO:0007669"/>
    <property type="project" value="UniProtKB-UniRule"/>
</dbReference>
<dbReference type="HAMAP" id="MF_00376">
    <property type="entry name" value="Dephospho_CoA_kinase"/>
    <property type="match status" value="1"/>
</dbReference>
<comment type="similarity">
    <text evidence="1 5">Belongs to the CoaE family.</text>
</comment>
<protein>
    <recommendedName>
        <fullName evidence="5 6">Dephospho-CoA kinase</fullName>
        <ecNumber evidence="5 6">2.7.1.24</ecNumber>
    </recommendedName>
    <alternativeName>
        <fullName evidence="5">Dephosphocoenzyme A kinase</fullName>
    </alternativeName>
</protein>
<reference evidence="7" key="1">
    <citation type="submission" date="2022-11" db="EMBL/GenBank/DDBJ databases">
        <title>The whole genome sequencing of pests is an important tool to study the evolution of the plant-insect interaction and insecticide resistance.</title>
        <authorList>
            <person name="Kananovich Y."/>
        </authorList>
    </citation>
    <scope>NUCLEOTIDE SEQUENCE</scope>
    <source>
        <strain evidence="7">BSU_Bre_2018</strain>
    </source>
</reference>
<dbReference type="GO" id="GO:0005737">
    <property type="term" value="C:cytoplasm"/>
    <property type="evidence" value="ECO:0007669"/>
    <property type="project" value="UniProtKB-SubCell"/>
</dbReference>
<dbReference type="GO" id="GO:0015937">
    <property type="term" value="P:coenzyme A biosynthetic process"/>
    <property type="evidence" value="ECO:0007669"/>
    <property type="project" value="UniProtKB-UniRule"/>
</dbReference>
<sequence length="217" mass="25613">MTYIVALTGGIGSGKTTVSNSFKKIGINVIDTDVIAKNIIKNNYQISNSIKKKFGKKILNSNNLIDRLLLREYVFNNKNYRLWLENLLHPKIYQESKNQIKLIKSNWCLWVVPLLIEKNLEKKPNRILLVDTTIKNQIKRIMKRDNINLQTAKKIIALQASRKKRISVSDDIIFNKHSIYKINKYVYYFNSFYSYLSKINNQKKIKNIKKNYLTKFY</sequence>
<dbReference type="GO" id="GO:0005524">
    <property type="term" value="F:ATP binding"/>
    <property type="evidence" value="ECO:0007669"/>
    <property type="project" value="UniProtKB-UniRule"/>
</dbReference>
<keyword evidence="5 7" id="KW-0418">Kinase</keyword>
<comment type="subcellular location">
    <subcellularLocation>
        <location evidence="5">Cytoplasm</location>
    </subcellularLocation>
</comment>
<evidence type="ECO:0000256" key="6">
    <source>
        <dbReference type="NCBIfam" id="TIGR00152"/>
    </source>
</evidence>